<dbReference type="CDD" id="cd03024">
    <property type="entry name" value="DsbA_FrnE"/>
    <property type="match status" value="1"/>
</dbReference>
<dbReference type="Proteomes" id="UP000297475">
    <property type="component" value="Unassembled WGS sequence"/>
</dbReference>
<proteinExistence type="predicted"/>
<evidence type="ECO:0000259" key="1">
    <source>
        <dbReference type="Pfam" id="PF01323"/>
    </source>
</evidence>
<keyword evidence="3" id="KW-1185">Reference proteome</keyword>
<accession>A0A4Z0WJ23</accession>
<gene>
    <name evidence="2" type="ORF">E4656_03465</name>
</gene>
<reference evidence="2 3" key="1">
    <citation type="submission" date="2019-04" db="EMBL/GenBank/DDBJ databases">
        <title>Natronospirillum operosus gen. nov., sp. nov., a haloalkaliphilic satellite isolated from decaying biomass of laboratory culture of cyanobacterium Geitlerinema sp. and proposal of Natronospirillaceae fam. nov. and Saccharospirillaceae fam. nov.</title>
        <authorList>
            <person name="Kevbrin V."/>
            <person name="Boltyanskaya Y."/>
            <person name="Koziaeva V."/>
            <person name="Grouzdev D.S."/>
            <person name="Park M."/>
            <person name="Cho J."/>
        </authorList>
    </citation>
    <scope>NUCLEOTIDE SEQUENCE [LARGE SCALE GENOMIC DNA]</scope>
    <source>
        <strain evidence="2 3">G-116</strain>
    </source>
</reference>
<dbReference type="EMBL" id="SRMF01000001">
    <property type="protein sequence ID" value="TGG95493.1"/>
    <property type="molecule type" value="Genomic_DNA"/>
</dbReference>
<sequence length="229" mass="25542">MYKLNPSAQESPDMSATELNIRIVSDIACPWCLVGYRHLRAALDELQPDIEARISWQAFQLNPHIAAEGENLHEHIRHKYGSTETESRAMRRRITALGEETGFTFNFTDDFRTWNTFDAHRAMYWAGLKNSATAMAEQLFTAYFTNGENPGATATLLQAAQDAGLDAAELEQVLADDQYRGEVEQELAQARDLGISGVPTFIVNDQFSLTGAQPVSVFKDALQQIAREA</sequence>
<dbReference type="SUPFAM" id="SSF52833">
    <property type="entry name" value="Thioredoxin-like"/>
    <property type="match status" value="1"/>
</dbReference>
<dbReference type="Gene3D" id="3.40.30.10">
    <property type="entry name" value="Glutaredoxin"/>
    <property type="match status" value="1"/>
</dbReference>
<protein>
    <submittedName>
        <fullName evidence="2">DsbA family oxidoreductase</fullName>
    </submittedName>
</protein>
<dbReference type="PANTHER" id="PTHR13887:SF41">
    <property type="entry name" value="THIOREDOXIN SUPERFAMILY PROTEIN"/>
    <property type="match status" value="1"/>
</dbReference>
<dbReference type="GO" id="GO:0016491">
    <property type="term" value="F:oxidoreductase activity"/>
    <property type="evidence" value="ECO:0007669"/>
    <property type="project" value="InterPro"/>
</dbReference>
<evidence type="ECO:0000313" key="2">
    <source>
        <dbReference type="EMBL" id="TGG95493.1"/>
    </source>
</evidence>
<organism evidence="2 3">
    <name type="scientific">Natronospirillum operosum</name>
    <dbReference type="NCBI Taxonomy" id="2759953"/>
    <lineage>
        <taxon>Bacteria</taxon>
        <taxon>Pseudomonadati</taxon>
        <taxon>Pseudomonadota</taxon>
        <taxon>Gammaproteobacteria</taxon>
        <taxon>Oceanospirillales</taxon>
        <taxon>Natronospirillaceae</taxon>
        <taxon>Natronospirillum</taxon>
    </lineage>
</organism>
<evidence type="ECO:0000313" key="3">
    <source>
        <dbReference type="Proteomes" id="UP000297475"/>
    </source>
</evidence>
<comment type="caution">
    <text evidence="2">The sequence shown here is derived from an EMBL/GenBank/DDBJ whole genome shotgun (WGS) entry which is preliminary data.</text>
</comment>
<dbReference type="OrthoDB" id="9799122at2"/>
<dbReference type="InterPro" id="IPR036249">
    <property type="entry name" value="Thioredoxin-like_sf"/>
</dbReference>
<dbReference type="InterPro" id="IPR001853">
    <property type="entry name" value="DSBA-like_thioredoxin_dom"/>
</dbReference>
<dbReference type="PANTHER" id="PTHR13887">
    <property type="entry name" value="GLUTATHIONE S-TRANSFERASE KAPPA"/>
    <property type="match status" value="1"/>
</dbReference>
<dbReference type="AlphaFoldDB" id="A0A4Z0WJ23"/>
<feature type="domain" description="DSBA-like thioredoxin" evidence="1">
    <location>
        <begin position="21"/>
        <end position="223"/>
    </location>
</feature>
<dbReference type="Pfam" id="PF01323">
    <property type="entry name" value="DSBA"/>
    <property type="match status" value="1"/>
</dbReference>
<name>A0A4Z0WJ23_9GAMM</name>